<dbReference type="Pfam" id="PF01535">
    <property type="entry name" value="PPR"/>
    <property type="match status" value="4"/>
</dbReference>
<dbReference type="AlphaFoldDB" id="A0A6G1DJZ2"/>
<sequence>MGPPNLFVAATKISVLQSPTPAAGCVAGSHSHRPPWLFSGTAFRLPALLEAGRWARLRRAPSSLVTHGLPSPPLPPTHERVRGIGDELYVGSVASFSSHVVATMVLKVQSRIWFARPHLLWSRLVCCPFSDVSAARASGGGARGSSSAEFDSAIRSLRSNPQPERLAHLVDSASDFNLALRIFRWASYQRMPIHTVDTYAHMIDKLGDTGNHDEIGGFLKEMVGLDVPGLEKVMNDLVQFLSSKNRFDEALLVIQHASSGNSKLSVSSCNVVLCGLVKEGRGLRPFMRAYMEVVKARVLPDVETLNWLIEILCEAGHLDLALVQFDKMGKKRCTPNSHTFKALITSLCSHGRADESVDLFDKMLQLRCIPDSSFCVQVLPLFCKFNKLKEARKLKQMMKEYKLQLDQYLYNALIRCFCENQLLDDAVTAFNETIASGHAPNARTFVDIVDCYCTLGQFNKAVSFLEENDVAELEAYNVLLRALCKKGRLQDSVSYLTELHDRGLVNRQSWNIVITQFCNEGNIRRASELICRMIVSSFTADESTYSSVLSCYCKLGLYRNALDMLRRLDVSNLSLNSETISQLVEGLCHMNKIPEAAEVFKYHCKRGCSLTSESLEMLIQESCMGGMIREAIKMRSLAVCAGTFCTFTTYNTIFQALLHLKKEKDVLLLFAQILMEGCLMDEYSYNCILRCFLTKETIFEAAILFNKMVKDGFIPDQETFELLVPDMALSSLLNMVSESLLTVANIDGMMSPRMSNIIIYGLIKEGFKSEACRFLDQMIEKGWVPDAKTHSILLCSIGQEEPSEVDEVNHAVDDDNVSSILLEGLD</sequence>
<evidence type="ECO:0000256" key="4">
    <source>
        <dbReference type="PROSITE-ProRule" id="PRU00708"/>
    </source>
</evidence>
<keyword evidence="3" id="KW-0809">Transit peptide</keyword>
<feature type="repeat" description="PPR" evidence="4">
    <location>
        <begin position="472"/>
        <end position="506"/>
    </location>
</feature>
<feature type="repeat" description="PPR" evidence="4">
    <location>
        <begin position="406"/>
        <end position="440"/>
    </location>
</feature>
<dbReference type="NCBIfam" id="TIGR00756">
    <property type="entry name" value="PPR"/>
    <property type="match status" value="6"/>
</dbReference>
<evidence type="ECO:0000256" key="2">
    <source>
        <dbReference type="ARBA" id="ARBA00022737"/>
    </source>
</evidence>
<gene>
    <name evidence="5" type="ORF">E2562_019012</name>
</gene>
<dbReference type="Pfam" id="PF13041">
    <property type="entry name" value="PPR_2"/>
    <property type="match status" value="2"/>
</dbReference>
<dbReference type="PROSITE" id="PS51375">
    <property type="entry name" value="PPR"/>
    <property type="match status" value="7"/>
</dbReference>
<evidence type="ECO:0008006" key="7">
    <source>
        <dbReference type="Google" id="ProtNLM"/>
    </source>
</evidence>
<organism evidence="5 6">
    <name type="scientific">Oryza meyeriana var. granulata</name>
    <dbReference type="NCBI Taxonomy" id="110450"/>
    <lineage>
        <taxon>Eukaryota</taxon>
        <taxon>Viridiplantae</taxon>
        <taxon>Streptophyta</taxon>
        <taxon>Embryophyta</taxon>
        <taxon>Tracheophyta</taxon>
        <taxon>Spermatophyta</taxon>
        <taxon>Magnoliopsida</taxon>
        <taxon>Liliopsida</taxon>
        <taxon>Poales</taxon>
        <taxon>Poaceae</taxon>
        <taxon>BOP clade</taxon>
        <taxon>Oryzoideae</taxon>
        <taxon>Oryzeae</taxon>
        <taxon>Oryzinae</taxon>
        <taxon>Oryza</taxon>
        <taxon>Oryza meyeriana</taxon>
    </lineage>
</organism>
<evidence type="ECO:0000313" key="5">
    <source>
        <dbReference type="EMBL" id="KAF0912787.1"/>
    </source>
</evidence>
<feature type="repeat" description="PPR" evidence="4">
    <location>
        <begin position="681"/>
        <end position="715"/>
    </location>
</feature>
<feature type="repeat" description="PPR" evidence="4">
    <location>
        <begin position="301"/>
        <end position="335"/>
    </location>
</feature>
<comment type="similarity">
    <text evidence="1">Belongs to the PPR family. P subfamily.</text>
</comment>
<comment type="caution">
    <text evidence="5">The sequence shown here is derived from an EMBL/GenBank/DDBJ whole genome shotgun (WGS) entry which is preliminary data.</text>
</comment>
<dbReference type="InterPro" id="IPR050667">
    <property type="entry name" value="PPR-containing_protein"/>
</dbReference>
<feature type="repeat" description="PPR" evidence="4">
    <location>
        <begin position="541"/>
        <end position="575"/>
    </location>
</feature>
<evidence type="ECO:0000256" key="3">
    <source>
        <dbReference type="ARBA" id="ARBA00022946"/>
    </source>
</evidence>
<evidence type="ECO:0000256" key="1">
    <source>
        <dbReference type="ARBA" id="ARBA00007626"/>
    </source>
</evidence>
<keyword evidence="2" id="KW-0677">Repeat</keyword>
<dbReference type="Gene3D" id="1.25.40.10">
    <property type="entry name" value="Tetratricopeptide repeat domain"/>
    <property type="match status" value="5"/>
</dbReference>
<dbReference type="InterPro" id="IPR002885">
    <property type="entry name" value="PPR_rpt"/>
</dbReference>
<dbReference type="Proteomes" id="UP000479710">
    <property type="component" value="Unassembled WGS sequence"/>
</dbReference>
<feature type="repeat" description="PPR" evidence="4">
    <location>
        <begin position="751"/>
        <end position="785"/>
    </location>
</feature>
<accession>A0A6G1DJZ2</accession>
<feature type="repeat" description="PPR" evidence="4">
    <location>
        <begin position="336"/>
        <end position="370"/>
    </location>
</feature>
<reference evidence="5 6" key="1">
    <citation type="submission" date="2019-11" db="EMBL/GenBank/DDBJ databases">
        <title>Whole genome sequence of Oryza granulata.</title>
        <authorList>
            <person name="Li W."/>
        </authorList>
    </citation>
    <scope>NUCLEOTIDE SEQUENCE [LARGE SCALE GENOMIC DNA]</scope>
    <source>
        <strain evidence="6">cv. Menghai</strain>
        <tissue evidence="5">Leaf</tissue>
    </source>
</reference>
<dbReference type="SUPFAM" id="SSF48452">
    <property type="entry name" value="TPR-like"/>
    <property type="match status" value="1"/>
</dbReference>
<keyword evidence="6" id="KW-1185">Reference proteome</keyword>
<protein>
    <recommendedName>
        <fullName evidence="7">Pentacotripeptide-repeat region of PRORP domain-containing protein</fullName>
    </recommendedName>
</protein>
<dbReference type="EMBL" id="SPHZ02000006">
    <property type="protein sequence ID" value="KAF0912787.1"/>
    <property type="molecule type" value="Genomic_DNA"/>
</dbReference>
<name>A0A6G1DJZ2_9ORYZ</name>
<dbReference type="PANTHER" id="PTHR47939:SF13">
    <property type="entry name" value="OS03G0201400 PROTEIN"/>
    <property type="match status" value="1"/>
</dbReference>
<proteinExistence type="inferred from homology"/>
<evidence type="ECO:0000313" key="6">
    <source>
        <dbReference type="Proteomes" id="UP000479710"/>
    </source>
</evidence>
<dbReference type="PANTHER" id="PTHR47939">
    <property type="entry name" value="MEMBRANE-ASSOCIATED SALT-INDUCIBLE PROTEIN-LIKE"/>
    <property type="match status" value="1"/>
</dbReference>
<dbReference type="OrthoDB" id="185373at2759"/>
<dbReference type="InterPro" id="IPR011990">
    <property type="entry name" value="TPR-like_helical_dom_sf"/>
</dbReference>